<evidence type="ECO:0000256" key="8">
    <source>
        <dbReference type="ARBA" id="ARBA00022679"/>
    </source>
</evidence>
<evidence type="ECO:0000256" key="2">
    <source>
        <dbReference type="ARBA" id="ARBA00002224"/>
    </source>
</evidence>
<dbReference type="Pfam" id="PF00464">
    <property type="entry name" value="SHMT"/>
    <property type="match status" value="1"/>
</dbReference>
<organism evidence="15 16">
    <name type="scientific">Glossina brevipalpis</name>
    <dbReference type="NCBI Taxonomy" id="37001"/>
    <lineage>
        <taxon>Eukaryota</taxon>
        <taxon>Metazoa</taxon>
        <taxon>Ecdysozoa</taxon>
        <taxon>Arthropoda</taxon>
        <taxon>Hexapoda</taxon>
        <taxon>Insecta</taxon>
        <taxon>Pterygota</taxon>
        <taxon>Neoptera</taxon>
        <taxon>Endopterygota</taxon>
        <taxon>Diptera</taxon>
        <taxon>Brachycera</taxon>
        <taxon>Muscomorpha</taxon>
        <taxon>Hippoboscoidea</taxon>
        <taxon>Glossinidae</taxon>
        <taxon>Glossina</taxon>
    </lineage>
</organism>
<dbReference type="FunFam" id="3.40.640.10:FF:000097">
    <property type="entry name" value="Serine hydroxymethyltransferase"/>
    <property type="match status" value="1"/>
</dbReference>
<feature type="modified residue" description="N6-(pyridoxal phosphate)lysine" evidence="13">
    <location>
        <position position="248"/>
    </location>
</feature>
<evidence type="ECO:0000256" key="12">
    <source>
        <dbReference type="ARBA" id="ARBA00079679"/>
    </source>
</evidence>
<dbReference type="STRING" id="37001.A0A1A9WVD7"/>
<evidence type="ECO:0000256" key="7">
    <source>
        <dbReference type="ARBA" id="ARBA00022563"/>
    </source>
</evidence>
<dbReference type="Gene3D" id="3.90.1150.10">
    <property type="entry name" value="Aspartate Aminotransferase, domain 1"/>
    <property type="match status" value="1"/>
</dbReference>
<dbReference type="GO" id="GO:0030170">
    <property type="term" value="F:pyridoxal phosphate binding"/>
    <property type="evidence" value="ECO:0007669"/>
    <property type="project" value="InterPro"/>
</dbReference>
<evidence type="ECO:0000256" key="9">
    <source>
        <dbReference type="ARBA" id="ARBA00022898"/>
    </source>
</evidence>
<dbReference type="PANTHER" id="PTHR11680">
    <property type="entry name" value="SERINE HYDROXYMETHYLTRANSFERASE"/>
    <property type="match status" value="1"/>
</dbReference>
<dbReference type="VEuPathDB" id="VectorBase:GBRI033874"/>
<dbReference type="HAMAP" id="MF_00051">
    <property type="entry name" value="SHMT"/>
    <property type="match status" value="1"/>
</dbReference>
<reference evidence="15" key="2">
    <citation type="submission" date="2020-05" db="UniProtKB">
        <authorList>
            <consortium name="EnsemblMetazoa"/>
        </authorList>
    </citation>
    <scope>IDENTIFICATION</scope>
    <source>
        <strain evidence="15">IAEA</strain>
    </source>
</reference>
<dbReference type="InterPro" id="IPR015422">
    <property type="entry name" value="PyrdxlP-dep_Trfase_small"/>
</dbReference>
<dbReference type="InterPro" id="IPR001085">
    <property type="entry name" value="Ser_HO-MeTrfase"/>
</dbReference>
<evidence type="ECO:0000256" key="4">
    <source>
        <dbReference type="ARBA" id="ARBA00006376"/>
    </source>
</evidence>
<dbReference type="GO" id="GO:0035999">
    <property type="term" value="P:tetrahydrofolate interconversion"/>
    <property type="evidence" value="ECO:0007669"/>
    <property type="project" value="UniProtKB-UniPathway"/>
</dbReference>
<dbReference type="Gene3D" id="3.40.640.10">
    <property type="entry name" value="Type I PLP-dependent aspartate aminotransferase-like (Major domain)"/>
    <property type="match status" value="1"/>
</dbReference>
<dbReference type="NCBIfam" id="NF000586">
    <property type="entry name" value="PRK00011.1"/>
    <property type="match status" value="1"/>
</dbReference>
<dbReference type="GO" id="GO:0004372">
    <property type="term" value="F:glycine hydroxymethyltransferase activity"/>
    <property type="evidence" value="ECO:0007669"/>
    <property type="project" value="UniProtKB-EC"/>
</dbReference>
<evidence type="ECO:0000256" key="3">
    <source>
        <dbReference type="ARBA" id="ARBA00004777"/>
    </source>
</evidence>
<dbReference type="GO" id="GO:0019264">
    <property type="term" value="P:glycine biosynthetic process from serine"/>
    <property type="evidence" value="ECO:0007669"/>
    <property type="project" value="InterPro"/>
</dbReference>
<accession>A0A1A9WVD7</accession>
<dbReference type="EC" id="2.1.2.1" evidence="5"/>
<evidence type="ECO:0000256" key="6">
    <source>
        <dbReference type="ARBA" id="ARBA00016846"/>
    </source>
</evidence>
<sequence length="472" mass="52052">MASKKMSGNSKLLNSSLKDIDTELLDLIKHEKKRQLRGLEMIASENFTSLSVLECLSSCLHNKYSEGLPGKRYYGGNEFIDKVEILAQKRALEAFNLNPEEWGVNVQPYSGSPANFAVYTGLLQPHDRIMGLDLPDGGHLTHGFMTPTKRISATSIFFESMPYKVNPKTGLIDYDAMEASAKLFKPKVIIAGISCYSRCLDYARFRKVCNDNDSYLFADMAHVAGLVAAGLIPSPFQYADVVNTTTHKTLRGPRAGVIFFRKGVRKVKPNGDKVMYDLEERINGAVFPGLQGGPHNNTIAGIATAFRQAKTPEFREYQTQVIANSRRLCEGLMKLGYDIATGGTDVHLVLVDLRNKGLTGSRAEYVLEEVSIACNKNTVPGDKSAMNPSGIRLGTPALTTRGLIETDFDKVVEYIDAALKICAEAVKVSGPKLVDFQQTVHQNPDISKKIAALRNEVEKFSEKFPLPGFEEI</sequence>
<dbReference type="PANTHER" id="PTHR11680:SF59">
    <property type="entry name" value="SERINE HYDROXYMETHYLTRANSFERASE, CYTOSOLIC"/>
    <property type="match status" value="1"/>
</dbReference>
<evidence type="ECO:0000256" key="1">
    <source>
        <dbReference type="ARBA" id="ARBA00001933"/>
    </source>
</evidence>
<dbReference type="InterPro" id="IPR049943">
    <property type="entry name" value="Ser_HO-MeTrfase-like"/>
</dbReference>
<feature type="domain" description="Serine hydroxymethyltransferase-like" evidence="14">
    <location>
        <begin position="17"/>
        <end position="415"/>
    </location>
</feature>
<dbReference type="GO" id="GO:0005739">
    <property type="term" value="C:mitochondrion"/>
    <property type="evidence" value="ECO:0007669"/>
    <property type="project" value="TreeGrafter"/>
</dbReference>
<evidence type="ECO:0000256" key="11">
    <source>
        <dbReference type="ARBA" id="ARBA00032953"/>
    </source>
</evidence>
<reference evidence="16" key="1">
    <citation type="submission" date="2014-03" db="EMBL/GenBank/DDBJ databases">
        <authorList>
            <person name="Aksoy S."/>
            <person name="Warren W."/>
            <person name="Wilson R.K."/>
        </authorList>
    </citation>
    <scope>NUCLEOTIDE SEQUENCE [LARGE SCALE GENOMIC DNA]</scope>
    <source>
        <strain evidence="16">IAEA</strain>
    </source>
</reference>
<keyword evidence="9 13" id="KW-0663">Pyridoxal phosphate</keyword>
<dbReference type="InterPro" id="IPR015421">
    <property type="entry name" value="PyrdxlP-dep_Trfase_major"/>
</dbReference>
<evidence type="ECO:0000259" key="14">
    <source>
        <dbReference type="Pfam" id="PF00464"/>
    </source>
</evidence>
<comment type="cofactor">
    <cofactor evidence="1 13">
        <name>pyridoxal 5'-phosphate</name>
        <dbReference type="ChEBI" id="CHEBI:597326"/>
    </cofactor>
</comment>
<keyword evidence="16" id="KW-1185">Reference proteome</keyword>
<dbReference type="SUPFAM" id="SSF53383">
    <property type="entry name" value="PLP-dependent transferases"/>
    <property type="match status" value="1"/>
</dbReference>
<evidence type="ECO:0000256" key="5">
    <source>
        <dbReference type="ARBA" id="ARBA00012256"/>
    </source>
</evidence>
<protein>
    <recommendedName>
        <fullName evidence="6">Serine hydroxymethyltransferase</fullName>
        <ecNumber evidence="5">2.1.2.1</ecNumber>
    </recommendedName>
    <alternativeName>
        <fullName evidence="11">Glycine hydroxymethyltransferase</fullName>
    </alternativeName>
    <alternativeName>
        <fullName evidence="12">Maternal effect lethal protein 32</fullName>
    </alternativeName>
    <alternativeName>
        <fullName evidence="10">Serine methylase</fullName>
    </alternativeName>
</protein>
<dbReference type="CDD" id="cd00378">
    <property type="entry name" value="SHMT"/>
    <property type="match status" value="1"/>
</dbReference>
<keyword evidence="8" id="KW-0808">Transferase</keyword>
<proteinExistence type="inferred from homology"/>
<evidence type="ECO:0000256" key="10">
    <source>
        <dbReference type="ARBA" id="ARBA00031137"/>
    </source>
</evidence>
<name>A0A1A9WVD7_9MUSC</name>
<comment type="function">
    <text evidence="2">Interconversion of serine and glycine.</text>
</comment>
<dbReference type="EnsemblMetazoa" id="GBRI033874-RA">
    <property type="protein sequence ID" value="GBRI033874-PA"/>
    <property type="gene ID" value="GBRI033874"/>
</dbReference>
<dbReference type="InterPro" id="IPR039429">
    <property type="entry name" value="SHMT-like_dom"/>
</dbReference>
<keyword evidence="7" id="KW-0554">One-carbon metabolism</keyword>
<comment type="pathway">
    <text evidence="3">One-carbon metabolism; tetrahydrofolate interconversion.</text>
</comment>
<comment type="similarity">
    <text evidence="4">Belongs to the SHMT family.</text>
</comment>
<evidence type="ECO:0000313" key="15">
    <source>
        <dbReference type="EnsemblMetazoa" id="GBRI033874-PA"/>
    </source>
</evidence>
<evidence type="ECO:0000313" key="16">
    <source>
        <dbReference type="Proteomes" id="UP000091820"/>
    </source>
</evidence>
<evidence type="ECO:0000256" key="13">
    <source>
        <dbReference type="PIRSR" id="PIRSR000412-50"/>
    </source>
</evidence>
<dbReference type="InterPro" id="IPR015424">
    <property type="entry name" value="PyrdxlP-dep_Trfase"/>
</dbReference>
<dbReference type="PIRSF" id="PIRSF000412">
    <property type="entry name" value="SHMT"/>
    <property type="match status" value="1"/>
</dbReference>
<dbReference type="Proteomes" id="UP000091820">
    <property type="component" value="Unassembled WGS sequence"/>
</dbReference>
<dbReference type="GO" id="GO:0005634">
    <property type="term" value="C:nucleus"/>
    <property type="evidence" value="ECO:0007669"/>
    <property type="project" value="TreeGrafter"/>
</dbReference>
<dbReference type="AlphaFoldDB" id="A0A1A9WVD7"/>
<dbReference type="UniPathway" id="UPA00193"/>